<dbReference type="SUPFAM" id="SSF52113">
    <property type="entry name" value="BRCT domain"/>
    <property type="match status" value="1"/>
</dbReference>
<dbReference type="EMBL" id="KN824304">
    <property type="protein sequence ID" value="KIM26714.1"/>
    <property type="molecule type" value="Genomic_DNA"/>
</dbReference>
<reference evidence="3" key="2">
    <citation type="submission" date="2015-01" db="EMBL/GenBank/DDBJ databases">
        <title>Evolutionary Origins and Diversification of the Mycorrhizal Mutualists.</title>
        <authorList>
            <consortium name="DOE Joint Genome Institute"/>
            <consortium name="Mycorrhizal Genomics Consortium"/>
            <person name="Kohler A."/>
            <person name="Kuo A."/>
            <person name="Nagy L.G."/>
            <person name="Floudas D."/>
            <person name="Copeland A."/>
            <person name="Barry K.W."/>
            <person name="Cichocki N."/>
            <person name="Veneault-Fourrey C."/>
            <person name="LaButti K."/>
            <person name="Lindquist E.A."/>
            <person name="Lipzen A."/>
            <person name="Lundell T."/>
            <person name="Morin E."/>
            <person name="Murat C."/>
            <person name="Riley R."/>
            <person name="Ohm R."/>
            <person name="Sun H."/>
            <person name="Tunlid A."/>
            <person name="Henrissat B."/>
            <person name="Grigoriev I.V."/>
            <person name="Hibbett D.S."/>
            <person name="Martin F."/>
        </authorList>
    </citation>
    <scope>NUCLEOTIDE SEQUENCE [LARGE SCALE GENOMIC DNA]</scope>
    <source>
        <strain evidence="3">MAFF 305830</strain>
    </source>
</reference>
<organism evidence="2 3">
    <name type="scientific">Serendipita vermifera MAFF 305830</name>
    <dbReference type="NCBI Taxonomy" id="933852"/>
    <lineage>
        <taxon>Eukaryota</taxon>
        <taxon>Fungi</taxon>
        <taxon>Dikarya</taxon>
        <taxon>Basidiomycota</taxon>
        <taxon>Agaricomycotina</taxon>
        <taxon>Agaricomycetes</taxon>
        <taxon>Sebacinales</taxon>
        <taxon>Serendipitaceae</taxon>
        <taxon>Serendipita</taxon>
    </lineage>
</organism>
<evidence type="ECO:0000313" key="2">
    <source>
        <dbReference type="EMBL" id="KIM26714.1"/>
    </source>
</evidence>
<dbReference type="InterPro" id="IPR036420">
    <property type="entry name" value="BRCT_dom_sf"/>
</dbReference>
<dbReference type="InterPro" id="IPR001357">
    <property type="entry name" value="BRCT_dom"/>
</dbReference>
<sequence length="274" mass="31575">MEPEQQLFQHENGRPIRFAIHDKLGRVAHLQQLILQHGGELVEPTALAEDDFLIISSCWKEAKSVAFLIKEMKIVTVDRSWILESTLLGTLLPWHSYQPRISWNVDDETEDILQLVFYLARLKDVSGRELAYSFLAKRHPHHNMEQFQVLHEQCRPRIDGHIIKIKEYLGTSITRSSPTPTPRVSLQLEFDHKYYQEEPTVMSSLQVVSTERAESVFTAASNESDFYPDFFKEESTSMDHSTLVSHQQEVFQAIGGPTPVWQDSGFGMDFGTWN</sequence>
<accession>A0A0C3B3F4</accession>
<reference evidence="2 3" key="1">
    <citation type="submission" date="2014-04" db="EMBL/GenBank/DDBJ databases">
        <authorList>
            <consortium name="DOE Joint Genome Institute"/>
            <person name="Kuo A."/>
            <person name="Zuccaro A."/>
            <person name="Kohler A."/>
            <person name="Nagy L.G."/>
            <person name="Floudas D."/>
            <person name="Copeland A."/>
            <person name="Barry K.W."/>
            <person name="Cichocki N."/>
            <person name="Veneault-Fourrey C."/>
            <person name="LaButti K."/>
            <person name="Lindquist E.A."/>
            <person name="Lipzen A."/>
            <person name="Lundell T."/>
            <person name="Morin E."/>
            <person name="Murat C."/>
            <person name="Sun H."/>
            <person name="Tunlid A."/>
            <person name="Henrissat B."/>
            <person name="Grigoriev I.V."/>
            <person name="Hibbett D.S."/>
            <person name="Martin F."/>
            <person name="Nordberg H.P."/>
            <person name="Cantor M.N."/>
            <person name="Hua S.X."/>
        </authorList>
    </citation>
    <scope>NUCLEOTIDE SEQUENCE [LARGE SCALE GENOMIC DNA]</scope>
    <source>
        <strain evidence="2 3">MAFF 305830</strain>
    </source>
</reference>
<keyword evidence="3" id="KW-1185">Reference proteome</keyword>
<dbReference type="PROSITE" id="PS50172">
    <property type="entry name" value="BRCT"/>
    <property type="match status" value="1"/>
</dbReference>
<protein>
    <recommendedName>
        <fullName evidence="1">BRCT domain-containing protein</fullName>
    </recommendedName>
</protein>
<gene>
    <name evidence="2" type="ORF">M408DRAFT_179783</name>
</gene>
<dbReference type="Proteomes" id="UP000054097">
    <property type="component" value="Unassembled WGS sequence"/>
</dbReference>
<proteinExistence type="predicted"/>
<dbReference type="Pfam" id="PF16589">
    <property type="entry name" value="BRCT_2"/>
    <property type="match status" value="1"/>
</dbReference>
<dbReference type="AlphaFoldDB" id="A0A0C3B3F4"/>
<evidence type="ECO:0000259" key="1">
    <source>
        <dbReference type="PROSITE" id="PS50172"/>
    </source>
</evidence>
<name>A0A0C3B3F4_SERVB</name>
<dbReference type="HOGENOM" id="CLU_1016215_0_0_1"/>
<feature type="domain" description="BRCT" evidence="1">
    <location>
        <begin position="30"/>
        <end position="99"/>
    </location>
</feature>
<dbReference type="Gene3D" id="3.40.50.10190">
    <property type="entry name" value="BRCT domain"/>
    <property type="match status" value="1"/>
</dbReference>
<evidence type="ECO:0000313" key="3">
    <source>
        <dbReference type="Proteomes" id="UP000054097"/>
    </source>
</evidence>